<dbReference type="EMBL" id="UINC01001077">
    <property type="protein sequence ID" value="SUZ69987.1"/>
    <property type="molecule type" value="Genomic_DNA"/>
</dbReference>
<evidence type="ECO:0008006" key="2">
    <source>
        <dbReference type="Google" id="ProtNLM"/>
    </source>
</evidence>
<sequence length="265" mass="31546">MSCSNFTSISNDKLVSRVGDNYLYESDIPDFSDFEDSLIRKKDFIDSWARENIFFDLSIVNLDPKSITSLDELVEKYKKDLYINSYKDILVNSRVDSIITEEEINNYYNQNLNNFKLNEELIKFRFVKVPIDNVNLNKIRNGVRRFNSSDKEFIDSLTFQFASYYLNDSIWITKRELFNQVKFITYENEKKIVKKRALISKRDSMYVNLLFIEDILGINNIAPKSYLLERIKSIIYNRRKILLIKQLNKDIINDAVKSKKYELYK</sequence>
<gene>
    <name evidence="1" type="ORF">METZ01_LOCUS22841</name>
</gene>
<evidence type="ECO:0000313" key="1">
    <source>
        <dbReference type="EMBL" id="SUZ69987.1"/>
    </source>
</evidence>
<reference evidence="1" key="1">
    <citation type="submission" date="2018-05" db="EMBL/GenBank/DDBJ databases">
        <authorList>
            <person name="Lanie J.A."/>
            <person name="Ng W.-L."/>
            <person name="Kazmierczak K.M."/>
            <person name="Andrzejewski T.M."/>
            <person name="Davidsen T.M."/>
            <person name="Wayne K.J."/>
            <person name="Tettelin H."/>
            <person name="Glass J.I."/>
            <person name="Rusch D."/>
            <person name="Podicherti R."/>
            <person name="Tsui H.-C.T."/>
            <person name="Winkler M.E."/>
        </authorList>
    </citation>
    <scope>NUCLEOTIDE SEQUENCE</scope>
</reference>
<accession>A0A381PVC4</accession>
<organism evidence="1">
    <name type="scientific">marine metagenome</name>
    <dbReference type="NCBI Taxonomy" id="408172"/>
    <lineage>
        <taxon>unclassified sequences</taxon>
        <taxon>metagenomes</taxon>
        <taxon>ecological metagenomes</taxon>
    </lineage>
</organism>
<proteinExistence type="predicted"/>
<name>A0A381PVC4_9ZZZZ</name>
<protein>
    <recommendedName>
        <fullName evidence="2">PpiC domain-containing protein</fullName>
    </recommendedName>
</protein>
<dbReference type="AlphaFoldDB" id="A0A381PVC4"/>